<evidence type="ECO:0000313" key="4">
    <source>
        <dbReference type="Proteomes" id="UP000188597"/>
    </source>
</evidence>
<dbReference type="SMART" id="SM00854">
    <property type="entry name" value="PGA_cap"/>
    <property type="match status" value="1"/>
</dbReference>
<evidence type="ECO:0000313" key="3">
    <source>
        <dbReference type="EMBL" id="OOE14963.1"/>
    </source>
</evidence>
<proteinExistence type="inferred from homology"/>
<feature type="domain" description="Capsule synthesis protein CapA" evidence="2">
    <location>
        <begin position="1"/>
        <end position="232"/>
    </location>
</feature>
<dbReference type="SUPFAM" id="SSF56300">
    <property type="entry name" value="Metallo-dependent phosphatases"/>
    <property type="match status" value="1"/>
</dbReference>
<accession>A0A1V3GDM3</accession>
<dbReference type="AlphaFoldDB" id="A0A1V3GDM3"/>
<gene>
    <name evidence="3" type="ORF">UN64_02415</name>
</gene>
<dbReference type="Proteomes" id="UP000188597">
    <property type="component" value="Unassembled WGS sequence"/>
</dbReference>
<dbReference type="InterPro" id="IPR019079">
    <property type="entry name" value="Capsule_synth_CapA"/>
</dbReference>
<dbReference type="EMBL" id="MQMF01000001">
    <property type="protein sequence ID" value="OOE14963.1"/>
    <property type="molecule type" value="Genomic_DNA"/>
</dbReference>
<name>A0A1V3GDM3_9BACL</name>
<evidence type="ECO:0000259" key="2">
    <source>
        <dbReference type="SMART" id="SM00854"/>
    </source>
</evidence>
<dbReference type="Pfam" id="PF09587">
    <property type="entry name" value="PGA_cap"/>
    <property type="match status" value="1"/>
</dbReference>
<reference evidence="3 4" key="1">
    <citation type="submission" date="2016-11" db="EMBL/GenBank/DDBJ databases">
        <authorList>
            <person name="Jaros S."/>
            <person name="Januszkiewicz K."/>
            <person name="Wedrychowicz H."/>
        </authorList>
    </citation>
    <scope>NUCLEOTIDE SEQUENCE [LARGE SCALE GENOMIC DNA]</scope>
    <source>
        <strain evidence="3 4">Con a/3</strain>
    </source>
</reference>
<dbReference type="Gene3D" id="3.60.21.10">
    <property type="match status" value="1"/>
</dbReference>
<comment type="similarity">
    <text evidence="1">Belongs to the CapA family.</text>
</comment>
<protein>
    <submittedName>
        <fullName evidence="3">Capsular biosynthesis protein</fullName>
    </submittedName>
</protein>
<comment type="caution">
    <text evidence="3">The sequence shown here is derived from an EMBL/GenBank/DDBJ whole genome shotgun (WGS) entry which is preliminary data.</text>
</comment>
<dbReference type="InterPro" id="IPR029052">
    <property type="entry name" value="Metallo-depent_PP-like"/>
</dbReference>
<organism evidence="3 4">
    <name type="scientific">Fictibacillus arsenicus</name>
    <dbReference type="NCBI Taxonomy" id="255247"/>
    <lineage>
        <taxon>Bacteria</taxon>
        <taxon>Bacillati</taxon>
        <taxon>Bacillota</taxon>
        <taxon>Bacilli</taxon>
        <taxon>Bacillales</taxon>
        <taxon>Fictibacillaceae</taxon>
        <taxon>Fictibacillus</taxon>
    </lineage>
</organism>
<dbReference type="PANTHER" id="PTHR33393">
    <property type="entry name" value="POLYGLUTAMINE SYNTHESIS ACCESSORY PROTEIN RV0574C-RELATED"/>
    <property type="match status" value="1"/>
</dbReference>
<evidence type="ECO:0000256" key="1">
    <source>
        <dbReference type="ARBA" id="ARBA00005662"/>
    </source>
</evidence>
<sequence>MMDWSIKDTVKTKGPDYPFRYVKEEIEASDYAVVNLETAVTNHTGVFTKEYNFKSDPIALQGLRNAGFDLISLANNHSMDYETKGLLDTMQHIHTYEMSYIGAGGNEKEAYSSKEVVIKGKKFRFLAFSRVLPSTSWVAGESSPGLANGYSLDLLEDIVSRESKMCDYLMVYMHWGKERSKHPEPYQVNYAQTMIEAGADAIIGSHPHVLQGFQYYKGKPIAYSLGNFIFPDYVKGDSAETGLLKINIVNGKIGMQFKPYYIKNNMVIKLDSKEEERILAKLEDLSYQINLTGYDFK</sequence>
<dbReference type="PANTHER" id="PTHR33393:SF13">
    <property type="entry name" value="PGA BIOSYNTHESIS PROTEIN CAPA"/>
    <property type="match status" value="1"/>
</dbReference>
<dbReference type="InterPro" id="IPR052169">
    <property type="entry name" value="CW_Biosynth-Accessory"/>
</dbReference>
<dbReference type="CDD" id="cd07381">
    <property type="entry name" value="MPP_CapA"/>
    <property type="match status" value="1"/>
</dbReference>